<dbReference type="Pfam" id="PF09130">
    <property type="entry name" value="DUF1932"/>
    <property type="match status" value="1"/>
</dbReference>
<dbReference type="SUPFAM" id="SSF48179">
    <property type="entry name" value="6-phosphogluconate dehydrogenase C-terminal domain-like"/>
    <property type="match status" value="1"/>
</dbReference>
<dbReference type="RefSeq" id="WP_190717540.1">
    <property type="nucleotide sequence ID" value="NZ_JACJST010000021.1"/>
</dbReference>
<evidence type="ECO:0000313" key="2">
    <source>
        <dbReference type="EMBL" id="MBD2570106.1"/>
    </source>
</evidence>
<dbReference type="InterPro" id="IPR008927">
    <property type="entry name" value="6-PGluconate_DH-like_C_sf"/>
</dbReference>
<reference evidence="2 3" key="1">
    <citation type="journal article" date="2020" name="ISME J.">
        <title>Comparative genomics reveals insights into cyanobacterial evolution and habitat adaptation.</title>
        <authorList>
            <person name="Chen M.Y."/>
            <person name="Teng W.K."/>
            <person name="Zhao L."/>
            <person name="Hu C.X."/>
            <person name="Zhou Y.K."/>
            <person name="Han B.P."/>
            <person name="Song L.R."/>
            <person name="Shu W.S."/>
        </authorList>
    </citation>
    <scope>NUCLEOTIDE SEQUENCE [LARGE SCALE GENOMIC DNA]</scope>
    <source>
        <strain evidence="2 3">FACHB-196</strain>
    </source>
</reference>
<feature type="domain" description="Phosphogluconate dehydrogenase NAD-binding putative C-terminal" evidence="1">
    <location>
        <begin position="29"/>
        <end position="98"/>
    </location>
</feature>
<dbReference type="EMBL" id="JACJST010000021">
    <property type="protein sequence ID" value="MBD2570106.1"/>
    <property type="molecule type" value="Genomic_DNA"/>
</dbReference>
<gene>
    <name evidence="2" type="ORF">H6G59_19825</name>
</gene>
<protein>
    <submittedName>
        <fullName evidence="2">DUF1932 domain-containing protein</fullName>
    </submittedName>
</protein>
<dbReference type="Gene3D" id="1.10.1040.10">
    <property type="entry name" value="N-(1-d-carboxylethyl)-l-norvaline Dehydrogenase, domain 2"/>
    <property type="match status" value="1"/>
</dbReference>
<dbReference type="InterPro" id="IPR015814">
    <property type="entry name" value="Pgluconate_DH_NAD-bd_C"/>
</dbReference>
<dbReference type="Proteomes" id="UP000640531">
    <property type="component" value="Unassembled WGS sequence"/>
</dbReference>
<proteinExistence type="predicted"/>
<name>A0ABR8FIW2_9NOST</name>
<evidence type="ECO:0000313" key="3">
    <source>
        <dbReference type="Proteomes" id="UP000640531"/>
    </source>
</evidence>
<organism evidence="2 3">
    <name type="scientific">Anabaena lutea FACHB-196</name>
    <dbReference type="NCBI Taxonomy" id="2692881"/>
    <lineage>
        <taxon>Bacteria</taxon>
        <taxon>Bacillati</taxon>
        <taxon>Cyanobacteriota</taxon>
        <taxon>Cyanophyceae</taxon>
        <taxon>Nostocales</taxon>
        <taxon>Nostocaceae</taxon>
        <taxon>Anabaena</taxon>
    </lineage>
</organism>
<keyword evidence="3" id="KW-1185">Reference proteome</keyword>
<comment type="caution">
    <text evidence="2">The sequence shown here is derived from an EMBL/GenBank/DDBJ whole genome shotgun (WGS) entry which is preliminary data.</text>
</comment>
<dbReference type="InterPro" id="IPR013328">
    <property type="entry name" value="6PGD_dom2"/>
</dbReference>
<evidence type="ECO:0000259" key="1">
    <source>
        <dbReference type="Pfam" id="PF09130"/>
    </source>
</evidence>
<sequence>MINALRYQRLTHAKGEGLTAISTELLIAAHRLNLDQELWQELSTSQKELLEYLNRQIPTMLPKAHRWVGEMEEIADTFGAVGLTERTFEGAADIYRFVKETSLGKETPEERDTSRQLADIIAILSQDNI</sequence>
<accession>A0ABR8FIW2</accession>